<evidence type="ECO:0000259" key="7">
    <source>
        <dbReference type="PROSITE" id="PS50850"/>
    </source>
</evidence>
<feature type="transmembrane region" description="Helical" evidence="6">
    <location>
        <begin position="371"/>
        <end position="390"/>
    </location>
</feature>
<keyword evidence="4 6" id="KW-1133">Transmembrane helix</keyword>
<feature type="transmembrane region" description="Helical" evidence="6">
    <location>
        <begin position="397"/>
        <end position="416"/>
    </location>
</feature>
<evidence type="ECO:0000313" key="8">
    <source>
        <dbReference type="EMBL" id="KKK18450.1"/>
    </source>
</evidence>
<feature type="transmembrane region" description="Helical" evidence="6">
    <location>
        <begin position="428"/>
        <end position="449"/>
    </location>
</feature>
<feature type="transmembrane region" description="Helical" evidence="6">
    <location>
        <begin position="554"/>
        <end position="573"/>
    </location>
</feature>
<feature type="domain" description="Major facilitator superfamily (MFS) profile" evidence="7">
    <location>
        <begin position="59"/>
        <end position="577"/>
    </location>
</feature>
<comment type="caution">
    <text evidence="8">The sequence shown here is derived from an EMBL/GenBank/DDBJ whole genome shotgun (WGS) entry which is preliminary data.</text>
</comment>
<keyword evidence="9" id="KW-1185">Reference proteome</keyword>
<dbReference type="SUPFAM" id="SSF103473">
    <property type="entry name" value="MFS general substrate transporter"/>
    <property type="match status" value="2"/>
</dbReference>
<gene>
    <name evidence="8" type="ORF">ARAM_007090</name>
</gene>
<keyword evidence="5 6" id="KW-0472">Membrane</keyword>
<feature type="transmembrane region" description="Helical" evidence="6">
    <location>
        <begin position="133"/>
        <end position="152"/>
    </location>
</feature>
<keyword evidence="2" id="KW-0813">Transport</keyword>
<dbReference type="EMBL" id="JZBS01002501">
    <property type="protein sequence ID" value="KKK18450.1"/>
    <property type="molecule type" value="Genomic_DNA"/>
</dbReference>
<evidence type="ECO:0000256" key="3">
    <source>
        <dbReference type="ARBA" id="ARBA00022692"/>
    </source>
</evidence>
<feature type="transmembrane region" description="Helical" evidence="6">
    <location>
        <begin position="103"/>
        <end position="121"/>
    </location>
</feature>
<dbReference type="Pfam" id="PF06609">
    <property type="entry name" value="TRI12"/>
    <property type="match status" value="1"/>
</dbReference>
<evidence type="ECO:0000256" key="1">
    <source>
        <dbReference type="ARBA" id="ARBA00004141"/>
    </source>
</evidence>
<protein>
    <recommendedName>
        <fullName evidence="7">Major facilitator superfamily (MFS) profile domain-containing protein</fullName>
    </recommendedName>
</protein>
<dbReference type="PROSITE" id="PS50850">
    <property type="entry name" value="MFS"/>
    <property type="match status" value="1"/>
</dbReference>
<feature type="transmembrane region" description="Helical" evidence="6">
    <location>
        <begin position="191"/>
        <end position="210"/>
    </location>
</feature>
<feature type="transmembrane region" description="Helical" evidence="6">
    <location>
        <begin position="461"/>
        <end position="481"/>
    </location>
</feature>
<dbReference type="GO" id="GO:0005886">
    <property type="term" value="C:plasma membrane"/>
    <property type="evidence" value="ECO:0007669"/>
    <property type="project" value="TreeGrafter"/>
</dbReference>
<name>A0A0F8WL41_9EURO</name>
<dbReference type="InterPro" id="IPR020846">
    <property type="entry name" value="MFS_dom"/>
</dbReference>
<evidence type="ECO:0000256" key="5">
    <source>
        <dbReference type="ARBA" id="ARBA00023136"/>
    </source>
</evidence>
<feature type="transmembrane region" description="Helical" evidence="6">
    <location>
        <begin position="72"/>
        <end position="97"/>
    </location>
</feature>
<dbReference type="OrthoDB" id="4161376at2759"/>
<feature type="transmembrane region" description="Helical" evidence="6">
    <location>
        <begin position="216"/>
        <end position="239"/>
    </location>
</feature>
<evidence type="ECO:0000256" key="2">
    <source>
        <dbReference type="ARBA" id="ARBA00022448"/>
    </source>
</evidence>
<sequence>MDPVEKQAIEKSDNHAQVHGYMGGVEIGGDDNSCQRSPAQTEAGVDNDNDHVNQIKVRSVSSGSPGRYKSRFGMAFVGSQVCALVFAAIVSTVAVKLDAGAKLIWFFSASLISQAVIAPFSGPLADLYGRKPITLLGVLSSMVGMILCAATPNGNGFIAGQTLTGMGTAIQELMAISVITELVPTQSRGYYSALLVSSFLPFAPASLYGQLIARANWRYCGCMIAIWNFLTAVVIGLFYNPPPRSNSAGLSHSELLRRIDYIGGLIVTAGILLFLIGLNWGGQAYPWTSAQVIACVVIGGCLVLLFLAYEAFWAPFPMFPRRLLLHPRSFVALMIVIFMAGINYIPILFFWVLQSIAVYDSSHLQAGIRTLPFGFCILGGAIISGVMLSFFKQHLRVIMTCFCVIQTIAIACMTTADTHNINTVWGPLTIGLLSVGGLLVPNQVIVTVISPDDLIATATSLTVAVRAVGQVVGTSILYSQFVSKITSNAYKYFVPAALEVGIYNTTILADMVPTLTGIPFSEYVQSLPEVDTAEKWNLLHEAVLMTFDTAFQKVYLISIAFGAIAIVASLFLGDLSKLMDRHIAVPYF</sequence>
<dbReference type="AlphaFoldDB" id="A0A0F8WL41"/>
<accession>A0A0F8WL41</accession>
<keyword evidence="3 6" id="KW-0812">Transmembrane</keyword>
<comment type="subcellular location">
    <subcellularLocation>
        <location evidence="1">Membrane</location>
        <topology evidence="1">Multi-pass membrane protein</topology>
    </subcellularLocation>
</comment>
<dbReference type="GO" id="GO:0022857">
    <property type="term" value="F:transmembrane transporter activity"/>
    <property type="evidence" value="ECO:0007669"/>
    <property type="project" value="InterPro"/>
</dbReference>
<feature type="transmembrane region" description="Helical" evidence="6">
    <location>
        <begin position="330"/>
        <end position="351"/>
    </location>
</feature>
<dbReference type="PANTHER" id="PTHR23501:SF109">
    <property type="entry name" value="MAJOR FACILITATOR SUPERFAMILY (MFS) PROFILE DOMAIN-CONTAINING PROTEIN-RELATED"/>
    <property type="match status" value="1"/>
</dbReference>
<dbReference type="InterPro" id="IPR010573">
    <property type="entry name" value="MFS_Str1/Tri12-like"/>
</dbReference>
<dbReference type="InterPro" id="IPR005829">
    <property type="entry name" value="Sugar_transporter_CS"/>
</dbReference>
<dbReference type="PROSITE" id="PS00216">
    <property type="entry name" value="SUGAR_TRANSPORT_1"/>
    <property type="match status" value="1"/>
</dbReference>
<dbReference type="Proteomes" id="UP000034291">
    <property type="component" value="Unassembled WGS sequence"/>
</dbReference>
<evidence type="ECO:0000256" key="4">
    <source>
        <dbReference type="ARBA" id="ARBA00022989"/>
    </source>
</evidence>
<evidence type="ECO:0000313" key="9">
    <source>
        <dbReference type="Proteomes" id="UP000034291"/>
    </source>
</evidence>
<organism evidence="8 9">
    <name type="scientific">Aspergillus rambellii</name>
    <dbReference type="NCBI Taxonomy" id="308745"/>
    <lineage>
        <taxon>Eukaryota</taxon>
        <taxon>Fungi</taxon>
        <taxon>Dikarya</taxon>
        <taxon>Ascomycota</taxon>
        <taxon>Pezizomycotina</taxon>
        <taxon>Eurotiomycetes</taxon>
        <taxon>Eurotiomycetidae</taxon>
        <taxon>Eurotiales</taxon>
        <taxon>Aspergillaceae</taxon>
        <taxon>Aspergillus</taxon>
        <taxon>Aspergillus subgen. Nidulantes</taxon>
    </lineage>
</organism>
<reference evidence="8 9" key="1">
    <citation type="submission" date="2015-02" db="EMBL/GenBank/DDBJ databases">
        <title>Draft Genome Sequences of Two Closely-Related Aflatoxigenic Aspergillus Species Obtained from the Cote d'Ivoire.</title>
        <authorList>
            <person name="Moore G.G."/>
            <person name="Beltz S.B."/>
            <person name="Mack B.M."/>
        </authorList>
    </citation>
    <scope>NUCLEOTIDE SEQUENCE [LARGE SCALE GENOMIC DNA]</scope>
    <source>
        <strain evidence="8 9">SRRC1468</strain>
    </source>
</reference>
<dbReference type="InterPro" id="IPR036259">
    <property type="entry name" value="MFS_trans_sf"/>
</dbReference>
<proteinExistence type="predicted"/>
<feature type="transmembrane region" description="Helical" evidence="6">
    <location>
        <begin position="290"/>
        <end position="309"/>
    </location>
</feature>
<dbReference type="Gene3D" id="1.20.1250.20">
    <property type="entry name" value="MFS general substrate transporter like domains"/>
    <property type="match status" value="2"/>
</dbReference>
<feature type="transmembrane region" description="Helical" evidence="6">
    <location>
        <begin position="259"/>
        <end position="278"/>
    </location>
</feature>
<dbReference type="PANTHER" id="PTHR23501">
    <property type="entry name" value="MAJOR FACILITATOR SUPERFAMILY"/>
    <property type="match status" value="1"/>
</dbReference>
<evidence type="ECO:0000256" key="6">
    <source>
        <dbReference type="SAM" id="Phobius"/>
    </source>
</evidence>